<dbReference type="InterPro" id="IPR055173">
    <property type="entry name" value="NrdR-like_N"/>
</dbReference>
<protein>
    <recommendedName>
        <fullName evidence="7">Transcriptional repressor NrdR</fullName>
    </recommendedName>
</protein>
<accession>A0A1X7J327</accession>
<evidence type="ECO:0000256" key="2">
    <source>
        <dbReference type="ARBA" id="ARBA00022741"/>
    </source>
</evidence>
<dbReference type="OrthoDB" id="9807461at2"/>
<dbReference type="PANTHER" id="PTHR30455:SF2">
    <property type="entry name" value="TRANSCRIPTIONAL REPRESSOR NRDR"/>
    <property type="match status" value="1"/>
</dbReference>
<evidence type="ECO:0000313" key="10">
    <source>
        <dbReference type="Proteomes" id="UP000193355"/>
    </source>
</evidence>
<keyword evidence="4 7" id="KW-0805">Transcription regulation</keyword>
<dbReference type="PANTHER" id="PTHR30455">
    <property type="entry name" value="TRANSCRIPTIONAL REPRESSOR NRDR"/>
    <property type="match status" value="1"/>
</dbReference>
<keyword evidence="1 7" id="KW-0678">Repressor</keyword>
<dbReference type="NCBIfam" id="TIGR00244">
    <property type="entry name" value="transcriptional regulator NrdR"/>
    <property type="match status" value="1"/>
</dbReference>
<keyword evidence="6 7" id="KW-0804">Transcription</keyword>
<evidence type="ECO:0000256" key="3">
    <source>
        <dbReference type="ARBA" id="ARBA00022840"/>
    </source>
</evidence>
<dbReference type="Pfam" id="PF22811">
    <property type="entry name" value="Zn_ribbon_NrdR"/>
    <property type="match status" value="1"/>
</dbReference>
<keyword evidence="10" id="KW-1185">Reference proteome</keyword>
<evidence type="ECO:0000256" key="7">
    <source>
        <dbReference type="HAMAP-Rule" id="MF_00440"/>
    </source>
</evidence>
<dbReference type="RefSeq" id="WP_085544133.1">
    <property type="nucleotide sequence ID" value="NZ_FXBB01000007.1"/>
</dbReference>
<dbReference type="GO" id="GO:0008270">
    <property type="term" value="F:zinc ion binding"/>
    <property type="evidence" value="ECO:0007669"/>
    <property type="project" value="UniProtKB-UniRule"/>
</dbReference>
<dbReference type="InterPro" id="IPR003796">
    <property type="entry name" value="RNR_NrdR-like"/>
</dbReference>
<evidence type="ECO:0000256" key="5">
    <source>
        <dbReference type="ARBA" id="ARBA00023125"/>
    </source>
</evidence>
<reference evidence="10" key="1">
    <citation type="submission" date="2017-04" db="EMBL/GenBank/DDBJ databases">
        <authorList>
            <person name="Varghese N."/>
            <person name="Submissions S."/>
        </authorList>
    </citation>
    <scope>NUCLEOTIDE SEQUENCE [LARGE SCALE GENOMIC DNA]</scope>
    <source>
        <strain evidence="10">USBA 82</strain>
    </source>
</reference>
<comment type="function">
    <text evidence="7">Negatively regulates transcription of bacterial ribonucleotide reductase nrd genes and operons by binding to NrdR-boxes.</text>
</comment>
<keyword evidence="7" id="KW-0863">Zinc-finger</keyword>
<keyword evidence="3 7" id="KW-0067">ATP-binding</keyword>
<comment type="cofactor">
    <cofactor evidence="7">
        <name>Zn(2+)</name>
        <dbReference type="ChEBI" id="CHEBI:29105"/>
    </cofactor>
    <text evidence="7">Binds 1 zinc ion.</text>
</comment>
<dbReference type="EMBL" id="FXBB01000007">
    <property type="protein sequence ID" value="SMG21628.1"/>
    <property type="molecule type" value="Genomic_DNA"/>
</dbReference>
<dbReference type="HAMAP" id="MF_00440">
    <property type="entry name" value="NrdR"/>
    <property type="match status" value="1"/>
</dbReference>
<dbReference type="GO" id="GO:0003677">
    <property type="term" value="F:DNA binding"/>
    <property type="evidence" value="ECO:0007669"/>
    <property type="project" value="UniProtKB-KW"/>
</dbReference>
<organism evidence="9 10">
    <name type="scientific">Dethiosulfovibrio salsuginis</name>
    <dbReference type="NCBI Taxonomy" id="561720"/>
    <lineage>
        <taxon>Bacteria</taxon>
        <taxon>Thermotogati</taxon>
        <taxon>Synergistota</taxon>
        <taxon>Synergistia</taxon>
        <taxon>Synergistales</taxon>
        <taxon>Dethiosulfovibrionaceae</taxon>
        <taxon>Dethiosulfovibrio</taxon>
    </lineage>
</organism>
<evidence type="ECO:0000256" key="4">
    <source>
        <dbReference type="ARBA" id="ARBA00023015"/>
    </source>
</evidence>
<dbReference type="STRING" id="561720.SAMN06275492_10771"/>
<dbReference type="PROSITE" id="PS51161">
    <property type="entry name" value="ATP_CONE"/>
    <property type="match status" value="1"/>
</dbReference>
<evidence type="ECO:0000256" key="6">
    <source>
        <dbReference type="ARBA" id="ARBA00023163"/>
    </source>
</evidence>
<gene>
    <name evidence="7" type="primary">nrdR</name>
    <name evidence="9" type="ORF">SAMN06275492_10771</name>
</gene>
<proteinExistence type="inferred from homology"/>
<feature type="domain" description="ATP-cone" evidence="8">
    <location>
        <begin position="50"/>
        <end position="140"/>
    </location>
</feature>
<keyword evidence="7" id="KW-0862">Zinc</keyword>
<dbReference type="GO" id="GO:0005524">
    <property type="term" value="F:ATP binding"/>
    <property type="evidence" value="ECO:0007669"/>
    <property type="project" value="UniProtKB-UniRule"/>
</dbReference>
<keyword evidence="5 7" id="KW-0238">DNA-binding</keyword>
<dbReference type="AlphaFoldDB" id="A0A1X7J327"/>
<dbReference type="Pfam" id="PF03477">
    <property type="entry name" value="ATP-cone"/>
    <property type="match status" value="1"/>
</dbReference>
<comment type="similarity">
    <text evidence="7">Belongs to the NrdR family.</text>
</comment>
<dbReference type="InterPro" id="IPR005144">
    <property type="entry name" value="ATP-cone_dom"/>
</dbReference>
<keyword evidence="7" id="KW-0479">Metal-binding</keyword>
<evidence type="ECO:0000256" key="1">
    <source>
        <dbReference type="ARBA" id="ARBA00022491"/>
    </source>
</evidence>
<name>A0A1X7J327_9BACT</name>
<sequence length="156" mass="18174">MRCPKCAASETRVIETRTADEGRIVRRRRECPSCSSRFTTYERVDEKKLLWVFKKDGKREAFDRDKVFRGIRKACEKLPVSLERLEETACRVEDRLLAEGGGEVSSVRIGEIVMEELADLDKVAYVRFASVYREFTDLTSFQNEISMLLDKRKPLR</sequence>
<feature type="zinc finger region" evidence="7">
    <location>
        <begin position="3"/>
        <end position="34"/>
    </location>
</feature>
<dbReference type="Proteomes" id="UP000193355">
    <property type="component" value="Unassembled WGS sequence"/>
</dbReference>
<keyword evidence="2 7" id="KW-0547">Nucleotide-binding</keyword>
<dbReference type="GO" id="GO:0045892">
    <property type="term" value="P:negative regulation of DNA-templated transcription"/>
    <property type="evidence" value="ECO:0007669"/>
    <property type="project" value="UniProtKB-UniRule"/>
</dbReference>
<evidence type="ECO:0000259" key="8">
    <source>
        <dbReference type="PROSITE" id="PS51161"/>
    </source>
</evidence>
<evidence type="ECO:0000313" key="9">
    <source>
        <dbReference type="EMBL" id="SMG21628.1"/>
    </source>
</evidence>